<dbReference type="PRINTS" id="PR00105">
    <property type="entry name" value="C5METTRFRASE"/>
</dbReference>
<proteinExistence type="inferred from homology"/>
<dbReference type="GO" id="GO:0003886">
    <property type="term" value="F:DNA (cytosine-5-)-methyltransferase activity"/>
    <property type="evidence" value="ECO:0007669"/>
    <property type="project" value="UniProtKB-EC"/>
</dbReference>
<dbReference type="Gene3D" id="3.40.50.150">
    <property type="entry name" value="Vaccinia Virus protein VP39"/>
    <property type="match status" value="1"/>
</dbReference>
<dbReference type="NCBIfam" id="TIGR00675">
    <property type="entry name" value="dcm"/>
    <property type="match status" value="1"/>
</dbReference>
<evidence type="ECO:0000256" key="7">
    <source>
        <dbReference type="RuleBase" id="RU000416"/>
    </source>
</evidence>
<dbReference type="Pfam" id="PF00145">
    <property type="entry name" value="DNA_methylase"/>
    <property type="match status" value="1"/>
</dbReference>
<feature type="active site" evidence="6">
    <location>
        <position position="79"/>
    </location>
</feature>
<organism evidence="9 10">
    <name type="scientific">candidate division LCP-89 bacterium B3_LCP</name>
    <dbReference type="NCBI Taxonomy" id="2012998"/>
    <lineage>
        <taxon>Bacteria</taxon>
        <taxon>Pseudomonadati</taxon>
        <taxon>Bacteria division LCP-89</taxon>
    </lineage>
</organism>
<evidence type="ECO:0000313" key="10">
    <source>
        <dbReference type="Proteomes" id="UP000319619"/>
    </source>
</evidence>
<keyword evidence="2 6" id="KW-0808">Transferase</keyword>
<keyword evidence="1 6" id="KW-0489">Methyltransferase</keyword>
<dbReference type="GO" id="GO:0044027">
    <property type="term" value="P:negative regulation of gene expression via chromosomal CpG island methylation"/>
    <property type="evidence" value="ECO:0007669"/>
    <property type="project" value="TreeGrafter"/>
</dbReference>
<dbReference type="PANTHER" id="PTHR10629:SF52">
    <property type="entry name" value="DNA (CYTOSINE-5)-METHYLTRANSFERASE 1"/>
    <property type="match status" value="1"/>
</dbReference>
<evidence type="ECO:0000256" key="1">
    <source>
        <dbReference type="ARBA" id="ARBA00022603"/>
    </source>
</evidence>
<sequence>MSFSVVDLFCGVGGLTHGLTLEGVKVNAGIDLDPACRYPYEKNNDARFIERDVGELSSDDIKSLFPRGDMKILVGCAPCQPFSTYNQGKDHKNDSKWGLLYTFGQLIEEIQPTIVSMENVPRLSNHNVYKDFVQLLERNEYKVKPFNVYCPKYGIPQTRKRLVLFASKLGELDILPSFCDPNQYSTVRQAIGHLEPLQAGEVSTKDSLHRARNLSTLNLNRIRASRPGGSWREWDKDLIADCHKKETCRTFTSVYGRMEWDKPSPTMTTLFHGFGNGRFGHPEQDRAISIREAALIQSFPEDYEFVEKDSAITFMKLGRLIGNAVPVNLGKVIAQSIIKHLETYS</sequence>
<evidence type="ECO:0000256" key="4">
    <source>
        <dbReference type="ARBA" id="ARBA00022747"/>
    </source>
</evidence>
<dbReference type="AlphaFoldDB" id="A0A532UZS1"/>
<reference evidence="9 10" key="1">
    <citation type="submission" date="2017-06" db="EMBL/GenBank/DDBJ databases">
        <title>Novel microbial phyla capable of carbon fixation and sulfur reduction in deep-sea sediments.</title>
        <authorList>
            <person name="Huang J."/>
            <person name="Baker B."/>
            <person name="Wang Y."/>
        </authorList>
    </citation>
    <scope>NUCLEOTIDE SEQUENCE [LARGE SCALE GENOMIC DNA]</scope>
    <source>
        <strain evidence="9">B3_LCP</strain>
    </source>
</reference>
<dbReference type="GO" id="GO:0032259">
    <property type="term" value="P:methylation"/>
    <property type="evidence" value="ECO:0007669"/>
    <property type="project" value="UniProtKB-KW"/>
</dbReference>
<comment type="caution">
    <text evidence="9">The sequence shown here is derived from an EMBL/GenBank/DDBJ whole genome shotgun (WGS) entry which is preliminary data.</text>
</comment>
<dbReference type="PROSITE" id="PS00095">
    <property type="entry name" value="C5_MTASE_2"/>
    <property type="match status" value="1"/>
</dbReference>
<comment type="catalytic activity">
    <reaction evidence="5 8">
        <text>a 2'-deoxycytidine in DNA + S-adenosyl-L-methionine = a 5-methyl-2'-deoxycytidine in DNA + S-adenosyl-L-homocysteine + H(+)</text>
        <dbReference type="Rhea" id="RHEA:13681"/>
        <dbReference type="Rhea" id="RHEA-COMP:11369"/>
        <dbReference type="Rhea" id="RHEA-COMP:11370"/>
        <dbReference type="ChEBI" id="CHEBI:15378"/>
        <dbReference type="ChEBI" id="CHEBI:57856"/>
        <dbReference type="ChEBI" id="CHEBI:59789"/>
        <dbReference type="ChEBI" id="CHEBI:85452"/>
        <dbReference type="ChEBI" id="CHEBI:85454"/>
        <dbReference type="EC" id="2.1.1.37"/>
    </reaction>
</comment>
<evidence type="ECO:0000256" key="5">
    <source>
        <dbReference type="ARBA" id="ARBA00047422"/>
    </source>
</evidence>
<dbReference type="Gene3D" id="3.90.120.10">
    <property type="entry name" value="DNA Methylase, subunit A, domain 2"/>
    <property type="match status" value="1"/>
</dbReference>
<evidence type="ECO:0000256" key="2">
    <source>
        <dbReference type="ARBA" id="ARBA00022679"/>
    </source>
</evidence>
<dbReference type="GO" id="GO:0003677">
    <property type="term" value="F:DNA binding"/>
    <property type="evidence" value="ECO:0007669"/>
    <property type="project" value="TreeGrafter"/>
</dbReference>
<dbReference type="SUPFAM" id="SSF53335">
    <property type="entry name" value="S-adenosyl-L-methionine-dependent methyltransferases"/>
    <property type="match status" value="1"/>
</dbReference>
<evidence type="ECO:0000313" key="9">
    <source>
        <dbReference type="EMBL" id="TKJ40453.1"/>
    </source>
</evidence>
<dbReference type="InterPro" id="IPR018117">
    <property type="entry name" value="C5_DNA_meth_AS"/>
</dbReference>
<comment type="similarity">
    <text evidence="6 7">Belongs to the class I-like SAM-binding methyltransferase superfamily. C5-methyltransferase family.</text>
</comment>
<dbReference type="InterPro" id="IPR031303">
    <property type="entry name" value="C5_meth_CS"/>
</dbReference>
<dbReference type="InterPro" id="IPR050390">
    <property type="entry name" value="C5-Methyltransferase"/>
</dbReference>
<evidence type="ECO:0000256" key="6">
    <source>
        <dbReference type="PROSITE-ProRule" id="PRU01016"/>
    </source>
</evidence>
<dbReference type="InterPro" id="IPR001525">
    <property type="entry name" value="C5_MeTfrase"/>
</dbReference>
<name>A0A532UZS1_UNCL8</name>
<protein>
    <recommendedName>
        <fullName evidence="8">Cytosine-specific methyltransferase</fullName>
        <ecNumber evidence="8">2.1.1.37</ecNumber>
    </recommendedName>
</protein>
<evidence type="ECO:0000256" key="8">
    <source>
        <dbReference type="RuleBase" id="RU000417"/>
    </source>
</evidence>
<dbReference type="PROSITE" id="PS00094">
    <property type="entry name" value="C5_MTASE_1"/>
    <property type="match status" value="1"/>
</dbReference>
<dbReference type="EMBL" id="NJBN01000005">
    <property type="protein sequence ID" value="TKJ40453.1"/>
    <property type="molecule type" value="Genomic_DNA"/>
</dbReference>
<dbReference type="Proteomes" id="UP000319619">
    <property type="component" value="Unassembled WGS sequence"/>
</dbReference>
<gene>
    <name evidence="9" type="ORF">CEE37_09060</name>
</gene>
<evidence type="ECO:0000256" key="3">
    <source>
        <dbReference type="ARBA" id="ARBA00022691"/>
    </source>
</evidence>
<accession>A0A532UZS1</accession>
<keyword evidence="3 6" id="KW-0949">S-adenosyl-L-methionine</keyword>
<dbReference type="EC" id="2.1.1.37" evidence="8"/>
<keyword evidence="4" id="KW-0680">Restriction system</keyword>
<dbReference type="PANTHER" id="PTHR10629">
    <property type="entry name" value="CYTOSINE-SPECIFIC METHYLTRANSFERASE"/>
    <property type="match status" value="1"/>
</dbReference>
<dbReference type="GO" id="GO:0009307">
    <property type="term" value="P:DNA restriction-modification system"/>
    <property type="evidence" value="ECO:0007669"/>
    <property type="project" value="UniProtKB-KW"/>
</dbReference>
<dbReference type="PROSITE" id="PS51679">
    <property type="entry name" value="SAM_MT_C5"/>
    <property type="match status" value="1"/>
</dbReference>
<dbReference type="InterPro" id="IPR029063">
    <property type="entry name" value="SAM-dependent_MTases_sf"/>
</dbReference>